<sequence>MMKKINFLILIFFLAISLNSFSSKKQSFTKIDTLKKTDQFILFNKTANIGDVFFSKNKKSTEPVLYFKIGYTADQTNSNAIKTAVQGGQQYGEANRPSITEVKILMGKYREMKAETASKTASLYTLTEIEFPLHLQVKILNETVEFELLQPGKWTIDLNLKK</sequence>
<dbReference type="Proteomes" id="UP001595789">
    <property type="component" value="Unassembled WGS sequence"/>
</dbReference>
<organism evidence="1 2">
    <name type="scientific">Pedobacter lithocola</name>
    <dbReference type="NCBI Taxonomy" id="1908239"/>
    <lineage>
        <taxon>Bacteria</taxon>
        <taxon>Pseudomonadati</taxon>
        <taxon>Bacteroidota</taxon>
        <taxon>Sphingobacteriia</taxon>
        <taxon>Sphingobacteriales</taxon>
        <taxon>Sphingobacteriaceae</taxon>
        <taxon>Pedobacter</taxon>
    </lineage>
</organism>
<reference evidence="2" key="1">
    <citation type="journal article" date="2019" name="Int. J. Syst. Evol. Microbiol.">
        <title>The Global Catalogue of Microorganisms (GCM) 10K type strain sequencing project: providing services to taxonomists for standard genome sequencing and annotation.</title>
        <authorList>
            <consortium name="The Broad Institute Genomics Platform"/>
            <consortium name="The Broad Institute Genome Sequencing Center for Infectious Disease"/>
            <person name="Wu L."/>
            <person name="Ma J."/>
        </authorList>
    </citation>
    <scope>NUCLEOTIDE SEQUENCE [LARGE SCALE GENOMIC DNA]</scope>
    <source>
        <strain evidence="2">CCM 8691</strain>
    </source>
</reference>
<dbReference type="EMBL" id="JBHSBW010000001">
    <property type="protein sequence ID" value="MFC4209648.1"/>
    <property type="molecule type" value="Genomic_DNA"/>
</dbReference>
<accession>A0ABV8P351</accession>
<proteinExistence type="predicted"/>
<gene>
    <name evidence="1" type="ORF">ACFOWA_00555</name>
</gene>
<evidence type="ECO:0000313" key="2">
    <source>
        <dbReference type="Proteomes" id="UP001595789"/>
    </source>
</evidence>
<keyword evidence="2" id="KW-1185">Reference proteome</keyword>
<name>A0ABV8P351_9SPHI</name>
<protein>
    <submittedName>
        <fullName evidence="1">Uncharacterized protein</fullName>
    </submittedName>
</protein>
<evidence type="ECO:0000313" key="1">
    <source>
        <dbReference type="EMBL" id="MFC4209648.1"/>
    </source>
</evidence>
<comment type="caution">
    <text evidence="1">The sequence shown here is derived from an EMBL/GenBank/DDBJ whole genome shotgun (WGS) entry which is preliminary data.</text>
</comment>